<accession>A0A7U5BF58</accession>
<comment type="similarity">
    <text evidence="2">Belongs to the glycosyltransferase 2 family.</text>
</comment>
<feature type="transmembrane region" description="Helical" evidence="8">
    <location>
        <begin position="1024"/>
        <end position="1045"/>
    </location>
</feature>
<feature type="transmembrane region" description="Helical" evidence="8">
    <location>
        <begin position="695"/>
        <end position="714"/>
    </location>
</feature>
<dbReference type="Gene3D" id="3.20.20.370">
    <property type="entry name" value="Glycoside hydrolase/deacetylase"/>
    <property type="match status" value="1"/>
</dbReference>
<evidence type="ECO:0000256" key="1">
    <source>
        <dbReference type="ARBA" id="ARBA00003236"/>
    </source>
</evidence>
<feature type="transmembrane region" description="Helical" evidence="8">
    <location>
        <begin position="1066"/>
        <end position="1086"/>
    </location>
</feature>
<dbReference type="InterPro" id="IPR011583">
    <property type="entry name" value="Chitinase_II/V-like_cat"/>
</dbReference>
<evidence type="ECO:0000256" key="5">
    <source>
        <dbReference type="ARBA" id="ARBA00022676"/>
    </source>
</evidence>
<feature type="domain" description="GH18" evidence="10">
    <location>
        <begin position="86"/>
        <end position="394"/>
    </location>
</feature>
<gene>
    <name evidence="11" type="ORF">TS85_23625</name>
</gene>
<keyword evidence="5" id="KW-0328">Glycosyltransferase</keyword>
<comment type="similarity">
    <text evidence="3">Belongs to the polysaccharide deacetylase family.</text>
</comment>
<evidence type="ECO:0000256" key="8">
    <source>
        <dbReference type="SAM" id="Phobius"/>
    </source>
</evidence>
<dbReference type="Gene3D" id="3.90.550.10">
    <property type="entry name" value="Spore Coat Polysaccharide Biosynthesis Protein SpsA, Chain A"/>
    <property type="match status" value="1"/>
</dbReference>
<reference evidence="11 12" key="1">
    <citation type="journal article" date="2015" name="Int. J. Syst. Evol. Microbiol.">
        <title>Sphingomonas hengshuiensis sp. nov., isolated from lake wetland.</title>
        <authorList>
            <person name="Wei S."/>
            <person name="Wang T."/>
            <person name="Liu H."/>
            <person name="Zhang C."/>
            <person name="Guo J."/>
            <person name="Wang Q."/>
            <person name="Liang K."/>
            <person name="Zhang Z."/>
        </authorList>
    </citation>
    <scope>NUCLEOTIDE SEQUENCE [LARGE SCALE GENOMIC DNA]</scope>
    <source>
        <strain evidence="11 12">WHSC-8</strain>
    </source>
</reference>
<dbReference type="PROSITE" id="PS51677">
    <property type="entry name" value="NODB"/>
    <property type="match status" value="1"/>
</dbReference>
<dbReference type="PROSITE" id="PS51910">
    <property type="entry name" value="GH18_2"/>
    <property type="match status" value="1"/>
</dbReference>
<dbReference type="InterPro" id="IPR002509">
    <property type="entry name" value="NODB_dom"/>
</dbReference>
<dbReference type="InterPro" id="IPR011330">
    <property type="entry name" value="Glyco_hydro/deAcase_b/a-brl"/>
</dbReference>
<dbReference type="PANTHER" id="PTHR43630">
    <property type="entry name" value="POLY-BETA-1,6-N-ACETYL-D-GLUCOSAMINE SYNTHASE"/>
    <property type="match status" value="1"/>
</dbReference>
<dbReference type="Gene3D" id="3.20.20.80">
    <property type="entry name" value="Glycosidases"/>
    <property type="match status" value="1"/>
</dbReference>
<evidence type="ECO:0000256" key="4">
    <source>
        <dbReference type="ARBA" id="ARBA00020071"/>
    </source>
</evidence>
<dbReference type="Gene3D" id="3.10.50.10">
    <property type="match status" value="1"/>
</dbReference>
<dbReference type="GO" id="GO:0008061">
    <property type="term" value="F:chitin binding"/>
    <property type="evidence" value="ECO:0007669"/>
    <property type="project" value="InterPro"/>
</dbReference>
<dbReference type="OrthoDB" id="276604at2"/>
<feature type="transmembrane region" description="Helical" evidence="8">
    <location>
        <begin position="980"/>
        <end position="1004"/>
    </location>
</feature>
<dbReference type="GO" id="GO:0016810">
    <property type="term" value="F:hydrolase activity, acting on carbon-nitrogen (but not peptide) bonds"/>
    <property type="evidence" value="ECO:0007669"/>
    <property type="project" value="InterPro"/>
</dbReference>
<evidence type="ECO:0000259" key="10">
    <source>
        <dbReference type="PROSITE" id="PS51910"/>
    </source>
</evidence>
<dbReference type="SUPFAM" id="SSF51445">
    <property type="entry name" value="(Trans)glycosidases"/>
    <property type="match status" value="1"/>
</dbReference>
<evidence type="ECO:0000259" key="9">
    <source>
        <dbReference type="PROSITE" id="PS51677"/>
    </source>
</evidence>
<keyword evidence="8" id="KW-0472">Membrane</keyword>
<keyword evidence="12" id="KW-1185">Reference proteome</keyword>
<evidence type="ECO:0000313" key="12">
    <source>
        <dbReference type="Proteomes" id="UP000032300"/>
    </source>
</evidence>
<dbReference type="InterPro" id="IPR017853">
    <property type="entry name" value="GH"/>
</dbReference>
<dbReference type="Proteomes" id="UP000032300">
    <property type="component" value="Chromosome"/>
</dbReference>
<dbReference type="GO" id="GO:0005975">
    <property type="term" value="P:carbohydrate metabolic process"/>
    <property type="evidence" value="ECO:0007669"/>
    <property type="project" value="InterPro"/>
</dbReference>
<dbReference type="InterPro" id="IPR029070">
    <property type="entry name" value="Chitinase_insertion_sf"/>
</dbReference>
<comment type="function">
    <text evidence="1">Is involved in generating a small heat-stable compound (Nod), an acylated oligomer of N-acetylglucosamine, that stimulates mitosis in various plant protoplasts.</text>
</comment>
<keyword evidence="8" id="KW-1133">Transmembrane helix</keyword>
<evidence type="ECO:0000256" key="2">
    <source>
        <dbReference type="ARBA" id="ARBA00006739"/>
    </source>
</evidence>
<dbReference type="InterPro" id="IPR001173">
    <property type="entry name" value="Glyco_trans_2-like"/>
</dbReference>
<evidence type="ECO:0000256" key="3">
    <source>
        <dbReference type="ARBA" id="ARBA00010973"/>
    </source>
</evidence>
<dbReference type="Pfam" id="PF01522">
    <property type="entry name" value="Polysacc_deac_1"/>
    <property type="match status" value="1"/>
</dbReference>
<protein>
    <recommendedName>
        <fullName evidence="4">Chitooligosaccharide deacetylase</fullName>
    </recommendedName>
    <alternativeName>
        <fullName evidence="7">Nodulation protein B</fullName>
    </alternativeName>
</protein>
<dbReference type="Pfam" id="PF00535">
    <property type="entry name" value="Glycos_transf_2"/>
    <property type="match status" value="1"/>
</dbReference>
<evidence type="ECO:0000313" key="11">
    <source>
        <dbReference type="EMBL" id="AJP74140.1"/>
    </source>
</evidence>
<dbReference type="CDD" id="cd10962">
    <property type="entry name" value="CE4_GT2-like"/>
    <property type="match status" value="1"/>
</dbReference>
<feature type="transmembrane region" description="Helical" evidence="8">
    <location>
        <begin position="20"/>
        <end position="42"/>
    </location>
</feature>
<dbReference type="CDD" id="cd06423">
    <property type="entry name" value="CESA_like"/>
    <property type="match status" value="1"/>
</dbReference>
<dbReference type="RefSeq" id="WP_044335544.1">
    <property type="nucleotide sequence ID" value="NZ_CP010836.1"/>
</dbReference>
<dbReference type="SUPFAM" id="SSF53448">
    <property type="entry name" value="Nucleotide-diphospho-sugar transferases"/>
    <property type="match status" value="1"/>
</dbReference>
<evidence type="ECO:0000256" key="6">
    <source>
        <dbReference type="ARBA" id="ARBA00022679"/>
    </source>
</evidence>
<dbReference type="AlphaFoldDB" id="A0A7U5BF58"/>
<name>A0A7U5BF58_9SPHN</name>
<dbReference type="InterPro" id="IPR029044">
    <property type="entry name" value="Nucleotide-diphossugar_trans"/>
</dbReference>
<keyword evidence="6" id="KW-0808">Transferase</keyword>
<feature type="domain" description="NodB homology" evidence="9">
    <location>
        <begin position="456"/>
        <end position="649"/>
    </location>
</feature>
<organism evidence="11 12">
    <name type="scientific">Sphingomonas hengshuiensis</name>
    <dbReference type="NCBI Taxonomy" id="1609977"/>
    <lineage>
        <taxon>Bacteria</taxon>
        <taxon>Pseudomonadati</taxon>
        <taxon>Pseudomonadota</taxon>
        <taxon>Alphaproteobacteria</taxon>
        <taxon>Sphingomonadales</taxon>
        <taxon>Sphingomonadaceae</taxon>
        <taxon>Sphingomonas</taxon>
    </lineage>
</organism>
<sequence>MVNPVFFDATGRRRSWVRLGFWSLVVALVVVAGIFLATLLDVPRGSDLPMRFSEAHPAALRTTPGNAAANRGSWLPAFIRHRPAPARTIGFYVPWDETSAASLRQHVGALDWVVPALVTVAGPDHAVHVQHDPRFDQIIAGARRAPGVLPMVQNLSDSAWDSAGAARLLASAPAREALARTLAGLVAQRHDAGLVFDFESLPDASLGGYLALLRRVNALLPSGKTLAVTVPAGDPAWQLQRFAQVADRLILMDYDQHWQGGEPGPIAPQPWFVDQLRQSVRQVGADKLIVALGSYAYDWHEGHADALAIEDAWLAAHDSAATPEFDRASGNTAFAYEEKGVHHDIWMLDAAATWNQLRAARALGVGSVALWRLGTEDAGVWPALDAFRTGKRPDLTTLRPATSVDVEGNGEILRIAASPGNGERQLDFDAAGMIRDERYVRLPTPYVVQRTGAVPGQVALTFDDGPDPEWTPKILDVLKQAQVPATFFVIGENALQEPLLLRRIVAEGHQIGNHSYTHPNLALESAGTTTLELNATQRLVEAYTGRGMRLFRAPYFGDAEPTTADEIGPALTAQTLGYTVIGLHVDPGDWTRPGVDAIVQRTVDQVVAGNADRSGNIILLHDGGGDRAETVAALPRIISELRARGYRFVPVSTLAGLTPTAVMPWITGSDLLAVRADVAIFVALAGLAWALKWAFFIAIALGIARAVTLAALAIRQRRNEDRSPPECTPSVTVIVPAYNEAKVIESSVRRVLESAYPAIEVIVVDDGSKDETSAIVTAAFGSDPRVTLLTLENGGKARALNRALAIATGEVIIALDADTQFEPETIARLARWFVDPRLGAVAGNAQVGNRVNLVTRWQAIEYITAQNLERRALAGFGAITVVPGAVGAWRRAALDAVGGYPEDTLAEDQDLTIAIQRRGWRVSYDPDAVAWTEAPETFRALAKQRYRWAFGTLQCLWKHRGIGRDRTAPGLAWIGLPQAWLFQIAFAALSPLIDLALVAALASTAIKVWQHGWAQTQTDVLTMAVYWVAFTAIDIGCGWTAYRLNSRKLRYPALLLVAQRFVYRQLMYWVVLRAIASAFAGMWVGWGKLERTGSVDAQPAPGAQKMT</sequence>
<dbReference type="EMBL" id="CP010836">
    <property type="protein sequence ID" value="AJP74140.1"/>
    <property type="molecule type" value="Genomic_DNA"/>
</dbReference>
<dbReference type="InterPro" id="IPR001223">
    <property type="entry name" value="Glyco_hydro18_cat"/>
</dbReference>
<reference evidence="11 12" key="2">
    <citation type="submission" date="2015-02" db="EMBL/GenBank/DDBJ databases">
        <title>The complete genome of Sphingomonas hengshuiensis sp. WHSC-8 isolated from soil of Hengshui Lake.</title>
        <authorList>
            <person name="Wei S."/>
            <person name="Guo J."/>
            <person name="Su C."/>
            <person name="Wu R."/>
            <person name="Zhang Z."/>
            <person name="Liang K."/>
            <person name="Li H."/>
            <person name="Wang T."/>
            <person name="Liu H."/>
            <person name="Zhang C."/>
            <person name="Li Z."/>
            <person name="Wang Q."/>
            <person name="Meng J."/>
        </authorList>
    </citation>
    <scope>NUCLEOTIDE SEQUENCE [LARGE SCALE GENOMIC DNA]</scope>
    <source>
        <strain evidence="11 12">WHSC-8</strain>
    </source>
</reference>
<dbReference type="SUPFAM" id="SSF88713">
    <property type="entry name" value="Glycoside hydrolase/deacetylase"/>
    <property type="match status" value="1"/>
</dbReference>
<keyword evidence="8" id="KW-0812">Transmembrane</keyword>
<dbReference type="KEGG" id="sphi:TS85_23625"/>
<proteinExistence type="inferred from homology"/>
<dbReference type="SMART" id="SM00636">
    <property type="entry name" value="Glyco_18"/>
    <property type="match status" value="1"/>
</dbReference>
<dbReference type="GO" id="GO:0016757">
    <property type="term" value="F:glycosyltransferase activity"/>
    <property type="evidence" value="ECO:0007669"/>
    <property type="project" value="UniProtKB-KW"/>
</dbReference>
<dbReference type="PANTHER" id="PTHR43630:SF1">
    <property type="entry name" value="POLY-BETA-1,6-N-ACETYL-D-GLUCOSAMINE SYNTHASE"/>
    <property type="match status" value="1"/>
</dbReference>
<evidence type="ECO:0000256" key="7">
    <source>
        <dbReference type="ARBA" id="ARBA00032976"/>
    </source>
</evidence>